<dbReference type="InterPro" id="IPR041662">
    <property type="entry name" value="SusD-like_2"/>
</dbReference>
<dbReference type="Proteomes" id="UP001501411">
    <property type="component" value="Unassembled WGS sequence"/>
</dbReference>
<reference evidence="3" key="1">
    <citation type="journal article" date="2019" name="Int. J. Syst. Evol. Microbiol.">
        <title>The Global Catalogue of Microorganisms (GCM) 10K type strain sequencing project: providing services to taxonomists for standard genome sequencing and annotation.</title>
        <authorList>
            <consortium name="The Broad Institute Genomics Platform"/>
            <consortium name="The Broad Institute Genome Sequencing Center for Infectious Disease"/>
            <person name="Wu L."/>
            <person name="Ma J."/>
        </authorList>
    </citation>
    <scope>NUCLEOTIDE SEQUENCE [LARGE SCALE GENOMIC DNA]</scope>
    <source>
        <strain evidence="3">JCM 18200</strain>
    </source>
</reference>
<keyword evidence="2" id="KW-0449">Lipoprotein</keyword>
<organism evidence="2 3">
    <name type="scientific">Olivibacter ginsenosidimutans</name>
    <dbReference type="NCBI Taxonomy" id="1176537"/>
    <lineage>
        <taxon>Bacteria</taxon>
        <taxon>Pseudomonadati</taxon>
        <taxon>Bacteroidota</taxon>
        <taxon>Sphingobacteriia</taxon>
        <taxon>Sphingobacteriales</taxon>
        <taxon>Sphingobacteriaceae</taxon>
        <taxon>Olivibacter</taxon>
    </lineage>
</organism>
<dbReference type="Pfam" id="PF12771">
    <property type="entry name" value="SusD-like_2"/>
    <property type="match status" value="1"/>
</dbReference>
<sequence length="477" mass="54848">MKPLYYYISLALLLSFTACTKNFKELAENPNANSKVLPEALLAPALKNIVSYNMNRSQRITNELMQVTINMGDGDGKIFRYDIKTSEADYLWNNWYLELKNIKDIYTFGADLEQTNYMAISLICQSWVFSMLTDTYGDIPYTQALRGEEKNFTPVFDQQQDIYPALLDSLERANQLLKSNTDIKSTSDPIFHGDILKWRKFGNSLYLRLLLRIANKEPEKVAAKIKAIVADPVEYPIMTSNDESAILRWDGSTSYPSPFANWRPGDWYGPRLTNFFVDNLTERSDPRIEKWATLYEGEYAGVPSGYPVGQHPVGKSSLPTDLMTEPLLGNIMNYAEVQFILAEAVVRGWITEKPAKDYYEEGIKAAIQLWGYELPENYLTGEHVQWNDEASETEKLNQLFLQKYYALFFTDLETWFEYRRTGYPEIPKGAGLQNNGVMPARLNYPVYIQSTNAVNYRAAVDRQGPDNIQTEVWWQTK</sequence>
<evidence type="ECO:0000256" key="1">
    <source>
        <dbReference type="SAM" id="SignalP"/>
    </source>
</evidence>
<proteinExistence type="predicted"/>
<evidence type="ECO:0000313" key="3">
    <source>
        <dbReference type="Proteomes" id="UP001501411"/>
    </source>
</evidence>
<gene>
    <name evidence="2" type="ORF">GCM10023231_39720</name>
</gene>
<dbReference type="PROSITE" id="PS51257">
    <property type="entry name" value="PROKAR_LIPOPROTEIN"/>
    <property type="match status" value="1"/>
</dbReference>
<dbReference type="InterPro" id="IPR011990">
    <property type="entry name" value="TPR-like_helical_dom_sf"/>
</dbReference>
<comment type="caution">
    <text evidence="2">The sequence shown here is derived from an EMBL/GenBank/DDBJ whole genome shotgun (WGS) entry which is preliminary data.</text>
</comment>
<dbReference type="Gene3D" id="1.25.40.390">
    <property type="match status" value="1"/>
</dbReference>
<accession>A0ABP9CB43</accession>
<dbReference type="SUPFAM" id="SSF48452">
    <property type="entry name" value="TPR-like"/>
    <property type="match status" value="1"/>
</dbReference>
<dbReference type="EMBL" id="BAABIQ010000044">
    <property type="protein sequence ID" value="GAA4806579.1"/>
    <property type="molecule type" value="Genomic_DNA"/>
</dbReference>
<keyword evidence="3" id="KW-1185">Reference proteome</keyword>
<protein>
    <submittedName>
        <fullName evidence="2">SusD/RagB family nutrient-binding outer membrane lipoprotein</fullName>
    </submittedName>
</protein>
<feature type="chain" id="PRO_5045516784" evidence="1">
    <location>
        <begin position="21"/>
        <end position="477"/>
    </location>
</feature>
<evidence type="ECO:0000313" key="2">
    <source>
        <dbReference type="EMBL" id="GAA4806579.1"/>
    </source>
</evidence>
<name>A0ABP9CB43_9SPHI</name>
<keyword evidence="1" id="KW-0732">Signal</keyword>
<feature type="signal peptide" evidence="1">
    <location>
        <begin position="1"/>
        <end position="20"/>
    </location>
</feature>